<dbReference type="EMBL" id="JAKOGI010000795">
    <property type="protein sequence ID" value="KAJ8430424.1"/>
    <property type="molecule type" value="Genomic_DNA"/>
</dbReference>
<proteinExistence type="predicted"/>
<keyword evidence="6" id="KW-0175">Coiled coil</keyword>
<evidence type="ECO:0000256" key="5">
    <source>
        <dbReference type="ARBA" id="ARBA00022989"/>
    </source>
</evidence>
<reference evidence="13" key="1">
    <citation type="submission" date="2022-04" db="EMBL/GenBank/DDBJ databases">
        <title>Carnegiea gigantea Genome sequencing and assembly v2.</title>
        <authorList>
            <person name="Copetti D."/>
            <person name="Sanderson M.J."/>
            <person name="Burquez A."/>
            <person name="Wojciechowski M.F."/>
        </authorList>
    </citation>
    <scope>NUCLEOTIDE SEQUENCE</scope>
    <source>
        <strain evidence="13">SGP5-SGP5p</strain>
        <tissue evidence="13">Aerial part</tissue>
    </source>
</reference>
<feature type="domain" description="SUN" evidence="12">
    <location>
        <begin position="198"/>
        <end position="358"/>
    </location>
</feature>
<dbReference type="AlphaFoldDB" id="A0A9Q1Q6I9"/>
<comment type="subcellular location">
    <subcellularLocation>
        <location evidence="2">Endoplasmic reticulum membrane</location>
        <topology evidence="2">Multi-pass membrane protein</topology>
    </subcellularLocation>
    <subcellularLocation>
        <location evidence="1">Nucleus membrane</location>
        <topology evidence="1">Multi-pass membrane protein</topology>
    </subcellularLocation>
</comment>
<keyword evidence="4" id="KW-0256">Endoplasmic reticulum</keyword>
<feature type="transmembrane region" description="Helical" evidence="11">
    <location>
        <begin position="553"/>
        <end position="572"/>
    </location>
</feature>
<keyword evidence="7 11" id="KW-0472">Membrane</keyword>
<evidence type="ECO:0000256" key="9">
    <source>
        <dbReference type="ARBA" id="ARBA00054046"/>
    </source>
</evidence>
<dbReference type="SUPFAM" id="SSF49785">
    <property type="entry name" value="Galactose-binding domain-like"/>
    <property type="match status" value="1"/>
</dbReference>
<feature type="transmembrane region" description="Helical" evidence="11">
    <location>
        <begin position="593"/>
        <end position="610"/>
    </location>
</feature>
<sequence length="611" mass="68077">MDRGSNLLELLSASTSSSKSAGIFGRSRRALLQRRALEKAIGRDHLYKFSISLTILLWGVIFLLNLWISHGNGYRDEPEELLNVNVSSRDEGKLATTAGVGSVNEHPIASLANHPRAISANHPETSSISVTKSEEINGEVQFSEHTASGSSGSGGRAEVDIADVDMKSTQMNGKADRLTRTVPVGLDEFKNRALNAKSTNVPGVRGSVIHRVEPGGTEYNYASSAKGAKVLDSNKEAKGASNILGKDKDKYLRNPCSADEKFVIIELSEETLVDTIEIANFEHYSSNLKDFELLGSLVYPTDAWEKLGNFSAGNVKHAQRFSLPEPKWVRYLKLNMLSHYGSEFYCTLSSIEVYGIDAVERMLEDLISVSDKHPASKEAKGERESVSPLPESSEYDMPDQIPSAVSEQEESSDIKHESIFKTLSEPLQEVRHQQVGRMPGDTVLKILMQKVRALDLNLSLLERYLEEMNSRYGSIFDEFDKEMDDKALLVEKIRSDIKDVLDSKDAMAKDVGELMAWRSLVSVQLDGLMRDNAILRSDVKKVLENQLYMESKGIVVFLASLVFGFLAIVILFKDMVYGLYRLEKSRKFCWTKSSWLLLFFSCSTTLIILSV</sequence>
<gene>
    <name evidence="13" type="ORF">Cgig2_025851</name>
</gene>
<dbReference type="GO" id="GO:0034975">
    <property type="term" value="P:protein folding in endoplasmic reticulum"/>
    <property type="evidence" value="ECO:0007669"/>
    <property type="project" value="TreeGrafter"/>
</dbReference>
<evidence type="ECO:0000256" key="3">
    <source>
        <dbReference type="ARBA" id="ARBA00022692"/>
    </source>
</evidence>
<evidence type="ECO:0000256" key="11">
    <source>
        <dbReference type="SAM" id="Phobius"/>
    </source>
</evidence>
<evidence type="ECO:0000256" key="10">
    <source>
        <dbReference type="SAM" id="MobiDB-lite"/>
    </source>
</evidence>
<feature type="region of interest" description="Disordered" evidence="10">
    <location>
        <begin position="373"/>
        <end position="411"/>
    </location>
</feature>
<dbReference type="Proteomes" id="UP001153076">
    <property type="component" value="Unassembled WGS sequence"/>
</dbReference>
<dbReference type="Pfam" id="PF07738">
    <property type="entry name" value="Sad1_UNC"/>
    <property type="match status" value="1"/>
</dbReference>
<dbReference type="GO" id="GO:0031965">
    <property type="term" value="C:nuclear membrane"/>
    <property type="evidence" value="ECO:0007669"/>
    <property type="project" value="UniProtKB-SubCell"/>
</dbReference>
<feature type="transmembrane region" description="Helical" evidence="11">
    <location>
        <begin position="46"/>
        <end position="68"/>
    </location>
</feature>
<evidence type="ECO:0000256" key="6">
    <source>
        <dbReference type="ARBA" id="ARBA00023054"/>
    </source>
</evidence>
<protein>
    <recommendedName>
        <fullName evidence="12">SUN domain-containing protein</fullName>
    </recommendedName>
</protein>
<evidence type="ECO:0000256" key="7">
    <source>
        <dbReference type="ARBA" id="ARBA00023136"/>
    </source>
</evidence>
<dbReference type="InterPro" id="IPR012919">
    <property type="entry name" value="SUN_dom"/>
</dbReference>
<evidence type="ECO:0000313" key="13">
    <source>
        <dbReference type="EMBL" id="KAJ8430424.1"/>
    </source>
</evidence>
<dbReference type="PROSITE" id="PS51469">
    <property type="entry name" value="SUN"/>
    <property type="match status" value="1"/>
</dbReference>
<dbReference type="PANTHER" id="PTHR12953:SF0">
    <property type="entry name" value="SUN DOMAIN-CONTAINING OSSIFICATION FACTOR"/>
    <property type="match status" value="1"/>
</dbReference>
<dbReference type="PANTHER" id="PTHR12953">
    <property type="entry name" value="MEMBRANE PROTEIN CH1 RELATED"/>
    <property type="match status" value="1"/>
</dbReference>
<dbReference type="FunFam" id="2.60.120.260:FF:000062">
    <property type="entry name" value="Galactose-binding protein isoform 3"/>
    <property type="match status" value="1"/>
</dbReference>
<evidence type="ECO:0000256" key="8">
    <source>
        <dbReference type="ARBA" id="ARBA00023242"/>
    </source>
</evidence>
<dbReference type="InterPro" id="IPR008979">
    <property type="entry name" value="Galactose-bd-like_sf"/>
</dbReference>
<keyword evidence="3 11" id="KW-0812">Transmembrane</keyword>
<keyword evidence="5 11" id="KW-1133">Transmembrane helix</keyword>
<organism evidence="13 14">
    <name type="scientific">Carnegiea gigantea</name>
    <dbReference type="NCBI Taxonomy" id="171969"/>
    <lineage>
        <taxon>Eukaryota</taxon>
        <taxon>Viridiplantae</taxon>
        <taxon>Streptophyta</taxon>
        <taxon>Embryophyta</taxon>
        <taxon>Tracheophyta</taxon>
        <taxon>Spermatophyta</taxon>
        <taxon>Magnoliopsida</taxon>
        <taxon>eudicotyledons</taxon>
        <taxon>Gunneridae</taxon>
        <taxon>Pentapetalae</taxon>
        <taxon>Caryophyllales</taxon>
        <taxon>Cactineae</taxon>
        <taxon>Cactaceae</taxon>
        <taxon>Cactoideae</taxon>
        <taxon>Echinocereeae</taxon>
        <taxon>Carnegiea</taxon>
    </lineage>
</organism>
<evidence type="ECO:0000313" key="14">
    <source>
        <dbReference type="Proteomes" id="UP001153076"/>
    </source>
</evidence>
<evidence type="ECO:0000259" key="12">
    <source>
        <dbReference type="PROSITE" id="PS51469"/>
    </source>
</evidence>
<evidence type="ECO:0000256" key="4">
    <source>
        <dbReference type="ARBA" id="ARBA00022824"/>
    </source>
</evidence>
<feature type="compositionally biased region" description="Basic and acidic residues" evidence="10">
    <location>
        <begin position="373"/>
        <end position="385"/>
    </location>
</feature>
<dbReference type="Gene3D" id="2.60.120.260">
    <property type="entry name" value="Galactose-binding domain-like"/>
    <property type="match status" value="1"/>
</dbReference>
<dbReference type="InterPro" id="IPR045120">
    <property type="entry name" value="Suco/Slp1-like"/>
</dbReference>
<name>A0A9Q1Q6I9_9CARY</name>
<keyword evidence="14" id="KW-1185">Reference proteome</keyword>
<comment type="caution">
    <text evidence="13">The sequence shown here is derived from an EMBL/GenBank/DDBJ whole genome shotgun (WGS) entry which is preliminary data.</text>
</comment>
<dbReference type="OrthoDB" id="266334at2759"/>
<evidence type="ECO:0000256" key="1">
    <source>
        <dbReference type="ARBA" id="ARBA00004232"/>
    </source>
</evidence>
<dbReference type="GO" id="GO:0005789">
    <property type="term" value="C:endoplasmic reticulum membrane"/>
    <property type="evidence" value="ECO:0007669"/>
    <property type="project" value="UniProtKB-SubCell"/>
</dbReference>
<accession>A0A9Q1Q6I9</accession>
<comment type="function">
    <text evidence="9">Encodes a member of the mid-SUN subfamily of SUN-domain proteins that is localized to both the nuclear envelope and the ER. It is involved in early seed development and nuclear morphology. [TAIR].</text>
</comment>
<keyword evidence="8" id="KW-0539">Nucleus</keyword>
<evidence type="ECO:0000256" key="2">
    <source>
        <dbReference type="ARBA" id="ARBA00004477"/>
    </source>
</evidence>